<dbReference type="SUPFAM" id="SSF52087">
    <property type="entry name" value="CRAL/TRIO domain"/>
    <property type="match status" value="1"/>
</dbReference>
<dbReference type="GeneID" id="115634262"/>
<dbReference type="PANTHER" id="PTHR10174:SF224">
    <property type="entry name" value="RETINOL-BINDING PROTEIN PINTA"/>
    <property type="match status" value="1"/>
</dbReference>
<dbReference type="InterPro" id="IPR036865">
    <property type="entry name" value="CRAL-TRIO_dom_sf"/>
</dbReference>
<dbReference type="InterPro" id="IPR001251">
    <property type="entry name" value="CRAL-TRIO_dom"/>
</dbReference>
<proteinExistence type="predicted"/>
<protein>
    <submittedName>
        <fullName evidence="3">Alpha-tocopherol transfer protein-like</fullName>
    </submittedName>
</protein>
<dbReference type="PANTHER" id="PTHR10174">
    <property type="entry name" value="ALPHA-TOCOPHEROL TRANSFER PROTEIN-RELATED"/>
    <property type="match status" value="1"/>
</dbReference>
<sequence>MSLLDKLPPLLATKAATELNESPAHYPSCFAALRNWLQLQPHFRSRTSDEFLLAFLRTAKFSVERAKQRIESFYRYRSELPELFANWNIFEQKFGDIIISGALIYLPEPAALDGPRVIIIRPKCFDLTRHSSLDVYRTLFIAVDLLLYEDVQVQIAGFLIILDLGNVTRDVMLDFKPRLARNIIDGLNKHIFPARFKGMHLVNMPTMIERLYNLVKGAISSKMRDRFVIHGQSLEKLDAYMPRRILPEEYGGTYNIIENQVNLLNKLRSKAHVLDEEQNYGMVEAYVKAQKPVSSSDLGVSGTFKTLVID</sequence>
<dbReference type="Gene3D" id="3.40.525.10">
    <property type="entry name" value="CRAL-TRIO lipid binding domain"/>
    <property type="match status" value="1"/>
</dbReference>
<accession>A0A6J2UJQ8</accession>
<name>A0A6J2UJQ8_DROLE</name>
<dbReference type="InterPro" id="IPR036273">
    <property type="entry name" value="CRAL/TRIO_N_dom_sf"/>
</dbReference>
<dbReference type="GO" id="GO:0016020">
    <property type="term" value="C:membrane"/>
    <property type="evidence" value="ECO:0007669"/>
    <property type="project" value="TreeGrafter"/>
</dbReference>
<dbReference type="PRINTS" id="PR00180">
    <property type="entry name" value="CRETINALDHBP"/>
</dbReference>
<dbReference type="Proteomes" id="UP000504634">
    <property type="component" value="Unplaced"/>
</dbReference>
<evidence type="ECO:0000313" key="2">
    <source>
        <dbReference type="Proteomes" id="UP000504634"/>
    </source>
</evidence>
<dbReference type="Pfam" id="PF00650">
    <property type="entry name" value="CRAL_TRIO"/>
    <property type="match status" value="1"/>
</dbReference>
<dbReference type="OrthoDB" id="6682367at2759"/>
<dbReference type="SMART" id="SM01100">
    <property type="entry name" value="CRAL_TRIO_N"/>
    <property type="match status" value="1"/>
</dbReference>
<dbReference type="SMART" id="SM00516">
    <property type="entry name" value="SEC14"/>
    <property type="match status" value="1"/>
</dbReference>
<dbReference type="GO" id="GO:1902936">
    <property type="term" value="F:phosphatidylinositol bisphosphate binding"/>
    <property type="evidence" value="ECO:0007669"/>
    <property type="project" value="TreeGrafter"/>
</dbReference>
<keyword evidence="2" id="KW-1185">Reference proteome</keyword>
<gene>
    <name evidence="3" type="primary">LOC115634262</name>
</gene>
<dbReference type="InterPro" id="IPR011074">
    <property type="entry name" value="CRAL/TRIO_N_dom"/>
</dbReference>
<organism evidence="2 3">
    <name type="scientific">Drosophila lebanonensis</name>
    <name type="common">Fruit fly</name>
    <name type="synonym">Scaptodrosophila lebanonensis</name>
    <dbReference type="NCBI Taxonomy" id="7225"/>
    <lineage>
        <taxon>Eukaryota</taxon>
        <taxon>Metazoa</taxon>
        <taxon>Ecdysozoa</taxon>
        <taxon>Arthropoda</taxon>
        <taxon>Hexapoda</taxon>
        <taxon>Insecta</taxon>
        <taxon>Pterygota</taxon>
        <taxon>Neoptera</taxon>
        <taxon>Endopterygota</taxon>
        <taxon>Diptera</taxon>
        <taxon>Brachycera</taxon>
        <taxon>Muscomorpha</taxon>
        <taxon>Ephydroidea</taxon>
        <taxon>Drosophilidae</taxon>
        <taxon>Scaptodrosophila</taxon>
    </lineage>
</organism>
<dbReference type="Gene3D" id="1.20.5.1200">
    <property type="entry name" value="Alpha-tocopherol transfer"/>
    <property type="match status" value="1"/>
</dbReference>
<reference evidence="3" key="1">
    <citation type="submission" date="2025-08" db="UniProtKB">
        <authorList>
            <consortium name="RefSeq"/>
        </authorList>
    </citation>
    <scope>IDENTIFICATION</scope>
    <source>
        <strain evidence="3">11010-0011.00</strain>
        <tissue evidence="3">Whole body</tissue>
    </source>
</reference>
<dbReference type="RefSeq" id="XP_030387728.1">
    <property type="nucleotide sequence ID" value="XM_030531868.1"/>
</dbReference>
<evidence type="ECO:0000313" key="3">
    <source>
        <dbReference type="RefSeq" id="XP_030387728.1"/>
    </source>
</evidence>
<feature type="domain" description="CRAL-TRIO" evidence="1">
    <location>
        <begin position="91"/>
        <end position="258"/>
    </location>
</feature>
<dbReference type="SUPFAM" id="SSF46938">
    <property type="entry name" value="CRAL/TRIO N-terminal domain"/>
    <property type="match status" value="1"/>
</dbReference>
<dbReference type="PROSITE" id="PS50191">
    <property type="entry name" value="CRAL_TRIO"/>
    <property type="match status" value="1"/>
</dbReference>
<dbReference type="CDD" id="cd00170">
    <property type="entry name" value="SEC14"/>
    <property type="match status" value="1"/>
</dbReference>
<dbReference type="Gene3D" id="1.10.8.20">
    <property type="entry name" value="N-terminal domain of phosphatidylinositol transfer protein sec14p"/>
    <property type="match status" value="1"/>
</dbReference>
<dbReference type="AlphaFoldDB" id="A0A6J2UJQ8"/>
<evidence type="ECO:0000259" key="1">
    <source>
        <dbReference type="PROSITE" id="PS50191"/>
    </source>
</evidence>